<evidence type="ECO:0000313" key="2">
    <source>
        <dbReference type="EMBL" id="VVC42903.1"/>
    </source>
</evidence>
<dbReference type="Gene3D" id="3.30.890.10">
    <property type="entry name" value="Methyl-cpg-binding Protein 2, Chain A"/>
    <property type="match status" value="1"/>
</dbReference>
<dbReference type="InterPro" id="IPR001739">
    <property type="entry name" value="Methyl_CpG_DNA-bd"/>
</dbReference>
<accession>A0A5E4NNA7</accession>
<dbReference type="Pfam" id="PF01429">
    <property type="entry name" value="MBD"/>
    <property type="match status" value="1"/>
</dbReference>
<dbReference type="GO" id="GO:0003677">
    <property type="term" value="F:DNA binding"/>
    <property type="evidence" value="ECO:0007669"/>
    <property type="project" value="UniProtKB-KW"/>
</dbReference>
<dbReference type="Proteomes" id="UP000325440">
    <property type="component" value="Unassembled WGS sequence"/>
</dbReference>
<evidence type="ECO:0000259" key="1">
    <source>
        <dbReference type="PROSITE" id="PS50982"/>
    </source>
</evidence>
<dbReference type="SUPFAM" id="SSF54171">
    <property type="entry name" value="DNA-binding domain"/>
    <property type="match status" value="1"/>
</dbReference>
<keyword evidence="3" id="KW-1185">Reference proteome</keyword>
<dbReference type="EMBL" id="CABPRJ010002044">
    <property type="protein sequence ID" value="VVC42903.1"/>
    <property type="molecule type" value="Genomic_DNA"/>
</dbReference>
<keyword evidence="2" id="KW-0238">DNA-binding</keyword>
<organism evidence="2 3">
    <name type="scientific">Cinara cedri</name>
    <dbReference type="NCBI Taxonomy" id="506608"/>
    <lineage>
        <taxon>Eukaryota</taxon>
        <taxon>Metazoa</taxon>
        <taxon>Ecdysozoa</taxon>
        <taxon>Arthropoda</taxon>
        <taxon>Hexapoda</taxon>
        <taxon>Insecta</taxon>
        <taxon>Pterygota</taxon>
        <taxon>Neoptera</taxon>
        <taxon>Paraneoptera</taxon>
        <taxon>Hemiptera</taxon>
        <taxon>Sternorrhyncha</taxon>
        <taxon>Aphidomorpha</taxon>
        <taxon>Aphidoidea</taxon>
        <taxon>Aphididae</taxon>
        <taxon>Lachninae</taxon>
        <taxon>Cinara</taxon>
    </lineage>
</organism>
<dbReference type="InterPro" id="IPR016177">
    <property type="entry name" value="DNA-bd_dom_sf"/>
</dbReference>
<gene>
    <name evidence="2" type="ORF">CINCED_3A017680</name>
</gene>
<dbReference type="AlphaFoldDB" id="A0A5E4NNA7"/>
<dbReference type="SMART" id="SM00391">
    <property type="entry name" value="MBD"/>
    <property type="match status" value="1"/>
</dbReference>
<proteinExistence type="predicted"/>
<reference evidence="2 3" key="1">
    <citation type="submission" date="2019-08" db="EMBL/GenBank/DDBJ databases">
        <authorList>
            <person name="Alioto T."/>
            <person name="Alioto T."/>
            <person name="Gomez Garrido J."/>
        </authorList>
    </citation>
    <scope>NUCLEOTIDE SEQUENCE [LARGE SCALE GENOMIC DNA]</scope>
</reference>
<name>A0A5E4NNA7_9HEMI</name>
<evidence type="ECO:0000313" key="3">
    <source>
        <dbReference type="Proteomes" id="UP000325440"/>
    </source>
</evidence>
<dbReference type="PROSITE" id="PS50982">
    <property type="entry name" value="MBD"/>
    <property type="match status" value="1"/>
</dbReference>
<feature type="domain" description="MBD" evidence="1">
    <location>
        <begin position="34"/>
        <end position="101"/>
    </location>
</feature>
<dbReference type="CDD" id="cd00122">
    <property type="entry name" value="MBD"/>
    <property type="match status" value="1"/>
</dbReference>
<protein>
    <submittedName>
        <fullName evidence="2">Methyl-CpG DNA binding,DNA-binding domain</fullName>
    </submittedName>
</protein>
<dbReference type="OrthoDB" id="6631301at2759"/>
<sequence>MAHCVSNANQVSGAKPREEVVIDGVCSMDPRSKKPMDPKLNRPFDFGWKREVVHRTNGNAIDIYYRTPDKKKLRSKPEVCEYLKQRTRLKIENFMFKRKPLGLDDSKEICRNAY</sequence>